<feature type="compositionally biased region" description="Low complexity" evidence="1">
    <location>
        <begin position="1"/>
        <end position="10"/>
    </location>
</feature>
<dbReference type="AlphaFoldDB" id="W7IX94"/>
<gene>
    <name evidence="2" type="ORF">UO65_3190</name>
</gene>
<evidence type="ECO:0000313" key="2">
    <source>
        <dbReference type="EMBL" id="EWC61452.1"/>
    </source>
</evidence>
<keyword evidence="3" id="KW-1185">Reference proteome</keyword>
<comment type="caution">
    <text evidence="2">The sequence shown here is derived from an EMBL/GenBank/DDBJ whole genome shotgun (WGS) entry which is preliminary data.</text>
</comment>
<accession>W7IX94</accession>
<feature type="region of interest" description="Disordered" evidence="1">
    <location>
        <begin position="1"/>
        <end position="24"/>
    </location>
</feature>
<name>W7IX94_9PSEU</name>
<sequence length="49" mass="5213">MTTVDNSNPRPRSRRTPAVVLNPGGPPGLWMDSVRGKGNAVAWRVGGAR</sequence>
<reference evidence="2 3" key="1">
    <citation type="journal article" date="2014" name="Genome Announc.">
        <title>Draft Genome Sequence of the Antitrypanosomally Active Sponge-Associated Bacterium Actinokineospora sp. Strain EG49.</title>
        <authorList>
            <person name="Harjes J."/>
            <person name="Ryu T."/>
            <person name="Abdelmohsen U.R."/>
            <person name="Moitinho-Silva L."/>
            <person name="Horn H."/>
            <person name="Ravasi T."/>
            <person name="Hentschel U."/>
        </authorList>
    </citation>
    <scope>NUCLEOTIDE SEQUENCE [LARGE SCALE GENOMIC DNA]</scope>
    <source>
        <strain evidence="2 3">EG49</strain>
    </source>
</reference>
<dbReference type="Proteomes" id="UP000019277">
    <property type="component" value="Unassembled WGS sequence"/>
</dbReference>
<proteinExistence type="predicted"/>
<evidence type="ECO:0000256" key="1">
    <source>
        <dbReference type="SAM" id="MobiDB-lite"/>
    </source>
</evidence>
<evidence type="ECO:0000313" key="3">
    <source>
        <dbReference type="Proteomes" id="UP000019277"/>
    </source>
</evidence>
<organism evidence="2 3">
    <name type="scientific">Actinokineospora spheciospongiae</name>
    <dbReference type="NCBI Taxonomy" id="909613"/>
    <lineage>
        <taxon>Bacteria</taxon>
        <taxon>Bacillati</taxon>
        <taxon>Actinomycetota</taxon>
        <taxon>Actinomycetes</taxon>
        <taxon>Pseudonocardiales</taxon>
        <taxon>Pseudonocardiaceae</taxon>
        <taxon>Actinokineospora</taxon>
    </lineage>
</organism>
<dbReference type="EMBL" id="AYXG01000109">
    <property type="protein sequence ID" value="EWC61452.1"/>
    <property type="molecule type" value="Genomic_DNA"/>
</dbReference>
<protein>
    <submittedName>
        <fullName evidence="2">Uncharacterized protein</fullName>
    </submittedName>
</protein>